<evidence type="ECO:0000256" key="1">
    <source>
        <dbReference type="SAM" id="MobiDB-lite"/>
    </source>
</evidence>
<organism evidence="2">
    <name type="scientific">Tanacetum cinerariifolium</name>
    <name type="common">Dalmatian daisy</name>
    <name type="synonym">Chrysanthemum cinerariifolium</name>
    <dbReference type="NCBI Taxonomy" id="118510"/>
    <lineage>
        <taxon>Eukaryota</taxon>
        <taxon>Viridiplantae</taxon>
        <taxon>Streptophyta</taxon>
        <taxon>Embryophyta</taxon>
        <taxon>Tracheophyta</taxon>
        <taxon>Spermatophyta</taxon>
        <taxon>Magnoliopsida</taxon>
        <taxon>eudicotyledons</taxon>
        <taxon>Gunneridae</taxon>
        <taxon>Pentapetalae</taxon>
        <taxon>asterids</taxon>
        <taxon>campanulids</taxon>
        <taxon>Asterales</taxon>
        <taxon>Asteraceae</taxon>
        <taxon>Asteroideae</taxon>
        <taxon>Anthemideae</taxon>
        <taxon>Anthemidinae</taxon>
        <taxon>Tanacetum</taxon>
    </lineage>
</organism>
<proteinExistence type="predicted"/>
<name>A0A699HAX8_TANCI</name>
<evidence type="ECO:0000313" key="2">
    <source>
        <dbReference type="EMBL" id="GEX77687.1"/>
    </source>
</evidence>
<comment type="caution">
    <text evidence="2">The sequence shown here is derived from an EMBL/GenBank/DDBJ whole genome shotgun (WGS) entry which is preliminary data.</text>
</comment>
<reference evidence="2" key="1">
    <citation type="journal article" date="2019" name="Sci. Rep.">
        <title>Draft genome of Tanacetum cinerariifolium, the natural source of mosquito coil.</title>
        <authorList>
            <person name="Yamashiro T."/>
            <person name="Shiraishi A."/>
            <person name="Satake H."/>
            <person name="Nakayama K."/>
        </authorList>
    </citation>
    <scope>NUCLEOTIDE SEQUENCE</scope>
</reference>
<protein>
    <submittedName>
        <fullName evidence="2">Uncharacterized protein</fullName>
    </submittedName>
</protein>
<feature type="compositionally biased region" description="Polar residues" evidence="1">
    <location>
        <begin position="122"/>
        <end position="147"/>
    </location>
</feature>
<accession>A0A699HAX8</accession>
<dbReference type="EMBL" id="BKCJ010129356">
    <property type="protein sequence ID" value="GEX77687.1"/>
    <property type="molecule type" value="Genomic_DNA"/>
</dbReference>
<gene>
    <name evidence="2" type="ORF">Tci_349662</name>
</gene>
<dbReference type="AlphaFoldDB" id="A0A699HAX8"/>
<feature type="compositionally biased region" description="Acidic residues" evidence="1">
    <location>
        <begin position="63"/>
        <end position="74"/>
    </location>
</feature>
<feature type="region of interest" description="Disordered" evidence="1">
    <location>
        <begin position="59"/>
        <end position="148"/>
    </location>
</feature>
<sequence length="293" mass="32850">MRLLRLRSLYYSTSRSYFTTISSEVTTYPDITYPYAFTTILLPLYCMDGCTSELIVDTKTESDESEDEGTNSEDEGTHSKDDEAASEDQQKQAVSAEDAAKDETLGLGYRTARRGTLKQDKNTMPSTYVVGQSSRSPPDQQLETPTETHARFPICTTWEDLEDGIVYMDIECDIPLVSLPVQTLPSLVETPTSPEWFQESPLVSSIFPSLVATPAPAAVLDEGVLLELGEQLELHRSILDEVFSTWMTFRENTQDLGSFGEEIDGITNLHKDSPKSIVLRAWKRRRRHKATSS</sequence>